<dbReference type="Proteomes" id="UP001321766">
    <property type="component" value="Chromosome"/>
</dbReference>
<organism evidence="5 6">
    <name type="scientific">Bombiscardovia nodaiensis</name>
    <dbReference type="NCBI Taxonomy" id="2932181"/>
    <lineage>
        <taxon>Bacteria</taxon>
        <taxon>Bacillati</taxon>
        <taxon>Actinomycetota</taxon>
        <taxon>Actinomycetes</taxon>
        <taxon>Bifidobacteriales</taxon>
        <taxon>Bifidobacteriaceae</taxon>
        <taxon>Bombiscardovia</taxon>
    </lineage>
</organism>
<evidence type="ECO:0000313" key="5">
    <source>
        <dbReference type="EMBL" id="BDR53860.1"/>
    </source>
</evidence>
<dbReference type="Pfam" id="PF00534">
    <property type="entry name" value="Glycos_transf_1"/>
    <property type="match status" value="1"/>
</dbReference>
<keyword evidence="1" id="KW-0328">Glycosyltransferase</keyword>
<feature type="domain" description="Glycosyltransferase subfamily 4-like N-terminal" evidence="4">
    <location>
        <begin position="33"/>
        <end position="203"/>
    </location>
</feature>
<accession>A0ABN6SG47</accession>
<proteinExistence type="predicted"/>
<evidence type="ECO:0000259" key="4">
    <source>
        <dbReference type="Pfam" id="PF13439"/>
    </source>
</evidence>
<dbReference type="InterPro" id="IPR028098">
    <property type="entry name" value="Glyco_trans_4-like_N"/>
</dbReference>
<gene>
    <name evidence="5" type="primary">cps2F</name>
    <name evidence="5" type="ORF">KIM372_17670</name>
</gene>
<dbReference type="InterPro" id="IPR001296">
    <property type="entry name" value="Glyco_trans_1"/>
</dbReference>
<name>A0ABN6SG47_9BIFI</name>
<keyword evidence="2" id="KW-0808">Transferase</keyword>
<dbReference type="SUPFAM" id="SSF53756">
    <property type="entry name" value="UDP-Glycosyltransferase/glycogen phosphorylase"/>
    <property type="match status" value="1"/>
</dbReference>
<dbReference type="EMBL" id="AP026798">
    <property type="protein sequence ID" value="BDR53860.1"/>
    <property type="molecule type" value="Genomic_DNA"/>
</dbReference>
<evidence type="ECO:0000313" key="6">
    <source>
        <dbReference type="Proteomes" id="UP001321766"/>
    </source>
</evidence>
<reference evidence="5 6" key="1">
    <citation type="journal article" date="2023" name="Microbiol. Spectr.">
        <title>Symbiosis of Carpenter Bees with Uncharacterized Lactic Acid Bacteria Showing NAD Auxotrophy.</title>
        <authorList>
            <person name="Kawasaki S."/>
            <person name="Ozawa K."/>
            <person name="Mori T."/>
            <person name="Yamamoto A."/>
            <person name="Ito M."/>
            <person name="Ohkuma M."/>
            <person name="Sakamoto M."/>
            <person name="Matsutani M."/>
        </authorList>
    </citation>
    <scope>NUCLEOTIDE SEQUENCE [LARGE SCALE GENOMIC DNA]</scope>
    <source>
        <strain evidence="5 6">Kim37-2</strain>
    </source>
</reference>
<dbReference type="PANTHER" id="PTHR12526">
    <property type="entry name" value="GLYCOSYLTRANSFERASE"/>
    <property type="match status" value="1"/>
</dbReference>
<evidence type="ECO:0000256" key="2">
    <source>
        <dbReference type="ARBA" id="ARBA00022679"/>
    </source>
</evidence>
<sequence>MKADTDDGTCDKESRLDGSSALKVLLIIEALDGGGGRHVTDLALGLVQHGYDVWLIHGSERNSRRLTEELMQKQDAHLHVRQCSSLRRALSVQHDFAAYAFLRTIVRAVNPDIVHCHSSKAGILGRLAARSGHCKAVFYTPHAYSFQAPEFSRRKRRLFVFLERWFSRLLTTKTFNVSQGERNEAIKNGIDVPAKFRVIPNGIADVNLPSPDEAKKLIGLCARNKVVGTVARLSGQKNPVEFCKIAQAVIQKDPNVHFVYIGDGPLYGVTQSYISEHHLTNNIHLLGARDDADRLIAGFDVFLLTSIYEGLPYCLIEALRAGKPIVSSRVTGVDEIVQSRDVGDLYNCGQLKQAAQLVENRLSSPIRTDLIRSEYLAKFTLADMLHTIECEYDSRAKNNGTTA</sequence>
<evidence type="ECO:0000256" key="1">
    <source>
        <dbReference type="ARBA" id="ARBA00022676"/>
    </source>
</evidence>
<evidence type="ECO:0000259" key="3">
    <source>
        <dbReference type="Pfam" id="PF00534"/>
    </source>
</evidence>
<dbReference type="Gene3D" id="3.40.50.2000">
    <property type="entry name" value="Glycogen Phosphorylase B"/>
    <property type="match status" value="2"/>
</dbReference>
<dbReference type="Pfam" id="PF13439">
    <property type="entry name" value="Glyco_transf_4"/>
    <property type="match status" value="1"/>
</dbReference>
<keyword evidence="6" id="KW-1185">Reference proteome</keyword>
<feature type="domain" description="Glycosyl transferase family 1" evidence="3">
    <location>
        <begin position="223"/>
        <end position="365"/>
    </location>
</feature>
<protein>
    <submittedName>
        <fullName evidence="5">Glycosyltransferase family 1</fullName>
    </submittedName>
</protein>